<evidence type="ECO:0000256" key="1">
    <source>
        <dbReference type="SAM" id="MobiDB-lite"/>
    </source>
</evidence>
<name>A0A6J4MH34_9BACT</name>
<feature type="compositionally biased region" description="Low complexity" evidence="1">
    <location>
        <begin position="16"/>
        <end position="35"/>
    </location>
</feature>
<feature type="non-terminal residue" evidence="2">
    <location>
        <position position="1"/>
    </location>
</feature>
<evidence type="ECO:0000313" key="2">
    <source>
        <dbReference type="EMBL" id="CAA9357328.1"/>
    </source>
</evidence>
<gene>
    <name evidence="2" type="ORF">AVDCRST_MAG89-3514</name>
</gene>
<reference evidence="2" key="1">
    <citation type="submission" date="2020-02" db="EMBL/GenBank/DDBJ databases">
        <authorList>
            <person name="Meier V. D."/>
        </authorList>
    </citation>
    <scope>NUCLEOTIDE SEQUENCE</scope>
    <source>
        <strain evidence="2">AVDCRST_MAG89</strain>
    </source>
</reference>
<sequence length="88" mass="10034">WKAPCPSPKTRRRWSWARTTSSAFRSGARTTAPRAWPRRCARRSRPRAAGGRWWTTRAASAATSSTRGRCGRRWCARRTRGGGWRSSD</sequence>
<accession>A0A6J4MH34</accession>
<feature type="region of interest" description="Disordered" evidence="1">
    <location>
        <begin position="1"/>
        <end position="42"/>
    </location>
</feature>
<dbReference type="AlphaFoldDB" id="A0A6J4MH34"/>
<proteinExistence type="predicted"/>
<protein>
    <submittedName>
        <fullName evidence="2">Uncharacterized protein</fullName>
    </submittedName>
</protein>
<feature type="non-terminal residue" evidence="2">
    <location>
        <position position="88"/>
    </location>
</feature>
<dbReference type="EMBL" id="CADCTV010000733">
    <property type="protein sequence ID" value="CAA9357328.1"/>
    <property type="molecule type" value="Genomic_DNA"/>
</dbReference>
<organism evidence="2">
    <name type="scientific">uncultured Gemmatimonadota bacterium</name>
    <dbReference type="NCBI Taxonomy" id="203437"/>
    <lineage>
        <taxon>Bacteria</taxon>
        <taxon>Pseudomonadati</taxon>
        <taxon>Gemmatimonadota</taxon>
        <taxon>environmental samples</taxon>
    </lineage>
</organism>